<dbReference type="AlphaFoldDB" id="A0A1I5X0U4"/>
<accession>A0A1I5X0U4</accession>
<proteinExistence type="predicted"/>
<name>A0A1I5X0U4_9BACT</name>
<protein>
    <submittedName>
        <fullName evidence="9">Kef-type K+ transport system, membrane component KefB</fullName>
    </submittedName>
</protein>
<feature type="transmembrane region" description="Helical" evidence="7">
    <location>
        <begin position="38"/>
        <end position="59"/>
    </location>
</feature>
<keyword evidence="2" id="KW-0813">Transport</keyword>
<keyword evidence="5" id="KW-0406">Ion transport</keyword>
<evidence type="ECO:0000259" key="8">
    <source>
        <dbReference type="Pfam" id="PF00999"/>
    </source>
</evidence>
<evidence type="ECO:0000313" key="9">
    <source>
        <dbReference type="EMBL" id="SFQ25520.1"/>
    </source>
</evidence>
<feature type="transmembrane region" description="Helical" evidence="7">
    <location>
        <begin position="384"/>
        <end position="408"/>
    </location>
</feature>
<keyword evidence="3 7" id="KW-0812">Transmembrane</keyword>
<feature type="transmembrane region" description="Helical" evidence="7">
    <location>
        <begin position="79"/>
        <end position="96"/>
    </location>
</feature>
<evidence type="ECO:0000256" key="5">
    <source>
        <dbReference type="ARBA" id="ARBA00023065"/>
    </source>
</evidence>
<evidence type="ECO:0000313" key="10">
    <source>
        <dbReference type="Proteomes" id="UP000199031"/>
    </source>
</evidence>
<dbReference type="PANTHER" id="PTHR32468">
    <property type="entry name" value="CATION/H + ANTIPORTER"/>
    <property type="match status" value="1"/>
</dbReference>
<dbReference type="GO" id="GO:1902600">
    <property type="term" value="P:proton transmembrane transport"/>
    <property type="evidence" value="ECO:0007669"/>
    <property type="project" value="InterPro"/>
</dbReference>
<dbReference type="InterPro" id="IPR038770">
    <property type="entry name" value="Na+/solute_symporter_sf"/>
</dbReference>
<dbReference type="InterPro" id="IPR050794">
    <property type="entry name" value="CPA2_transporter"/>
</dbReference>
<dbReference type="Proteomes" id="UP000199031">
    <property type="component" value="Unassembled WGS sequence"/>
</dbReference>
<feature type="transmembrane region" description="Helical" evidence="7">
    <location>
        <begin position="108"/>
        <end position="131"/>
    </location>
</feature>
<evidence type="ECO:0000256" key="6">
    <source>
        <dbReference type="ARBA" id="ARBA00023136"/>
    </source>
</evidence>
<keyword evidence="4 7" id="KW-1133">Transmembrane helix</keyword>
<evidence type="ECO:0000256" key="3">
    <source>
        <dbReference type="ARBA" id="ARBA00022692"/>
    </source>
</evidence>
<dbReference type="EMBL" id="FOXQ01000007">
    <property type="protein sequence ID" value="SFQ25520.1"/>
    <property type="molecule type" value="Genomic_DNA"/>
</dbReference>
<dbReference type="Pfam" id="PF00999">
    <property type="entry name" value="Na_H_Exchanger"/>
    <property type="match status" value="1"/>
</dbReference>
<comment type="subcellular location">
    <subcellularLocation>
        <location evidence="1">Membrane</location>
        <topology evidence="1">Multi-pass membrane protein</topology>
    </subcellularLocation>
</comment>
<dbReference type="InterPro" id="IPR006153">
    <property type="entry name" value="Cation/H_exchanger_TM"/>
</dbReference>
<sequence length="440" mass="47468">MVSKLSSEEVLSFLIIVSIILITARVLGEVFRKFKQPAVIGEILAGILLGPSLLGTVAPDVFNDLFTSSNGIPYKAFDGLAQIGIILLMFIAGFEVDLKQIRLQGKKAASISLMGLIFPFALGFLAVWFFYERIFSDAAHTNLVIPAMFFGTALSITALSVIAKILLDLNILRSKIGNLVLTAAMIDDFLGWILFSIIIQMMGKTGEGSFASVAMVLGFTVFILTIGRWLVDKVLMIADKFLSTGGVMTLSVSLCLLSAVLTEYLGVRGIFGAFLMGVAIGDSKYFPERLQNILHQFVVNIIAPLFFASIGLRVNFVTNFNFEVVAIILFIACFAKIIGAGIGSRMSGMTKNESYAVAFGMNARGSQEIVLGALALQAKIIDEPIFVGLVVMTVVTILIAGPLMKYYIGKEHKLTHNKVAGGQPPGIEIMSQPEKTIAGI</sequence>
<feature type="transmembrane region" description="Helical" evidence="7">
    <location>
        <begin position="179"/>
        <end position="203"/>
    </location>
</feature>
<keyword evidence="10" id="KW-1185">Reference proteome</keyword>
<dbReference type="OrthoDB" id="9793589at2"/>
<evidence type="ECO:0000256" key="4">
    <source>
        <dbReference type="ARBA" id="ARBA00022989"/>
    </source>
</evidence>
<reference evidence="9 10" key="1">
    <citation type="submission" date="2016-10" db="EMBL/GenBank/DDBJ databases">
        <authorList>
            <person name="de Groot N.N."/>
        </authorList>
    </citation>
    <scope>NUCLEOTIDE SEQUENCE [LARGE SCALE GENOMIC DNA]</scope>
    <source>
        <strain evidence="9 10">DSM 28286</strain>
    </source>
</reference>
<evidence type="ECO:0000256" key="1">
    <source>
        <dbReference type="ARBA" id="ARBA00004141"/>
    </source>
</evidence>
<organism evidence="9 10">
    <name type="scientific">Parafilimonas terrae</name>
    <dbReference type="NCBI Taxonomy" id="1465490"/>
    <lineage>
        <taxon>Bacteria</taxon>
        <taxon>Pseudomonadati</taxon>
        <taxon>Bacteroidota</taxon>
        <taxon>Chitinophagia</taxon>
        <taxon>Chitinophagales</taxon>
        <taxon>Chitinophagaceae</taxon>
        <taxon>Parafilimonas</taxon>
    </lineage>
</organism>
<feature type="domain" description="Cation/H+ exchanger transmembrane" evidence="8">
    <location>
        <begin position="23"/>
        <end position="403"/>
    </location>
</feature>
<keyword evidence="6 7" id="KW-0472">Membrane</keyword>
<dbReference type="GO" id="GO:0015297">
    <property type="term" value="F:antiporter activity"/>
    <property type="evidence" value="ECO:0007669"/>
    <property type="project" value="InterPro"/>
</dbReference>
<feature type="transmembrane region" description="Helical" evidence="7">
    <location>
        <begin position="209"/>
        <end position="229"/>
    </location>
</feature>
<evidence type="ECO:0000256" key="2">
    <source>
        <dbReference type="ARBA" id="ARBA00022448"/>
    </source>
</evidence>
<dbReference type="RefSeq" id="WP_090659065.1">
    <property type="nucleotide sequence ID" value="NZ_FOXQ01000007.1"/>
</dbReference>
<feature type="transmembrane region" description="Helical" evidence="7">
    <location>
        <begin position="293"/>
        <end position="312"/>
    </location>
</feature>
<dbReference type="Gene3D" id="1.20.1530.20">
    <property type="match status" value="1"/>
</dbReference>
<gene>
    <name evidence="9" type="ORF">SAMN05444277_107125</name>
</gene>
<dbReference type="PANTHER" id="PTHR32468:SF0">
    <property type="entry name" value="K(+)_H(+) ANTIPORTER 1"/>
    <property type="match status" value="1"/>
</dbReference>
<dbReference type="STRING" id="1465490.SAMN05444277_107125"/>
<feature type="transmembrane region" description="Helical" evidence="7">
    <location>
        <begin position="143"/>
        <end position="167"/>
    </location>
</feature>
<feature type="transmembrane region" description="Helical" evidence="7">
    <location>
        <begin position="12"/>
        <end position="31"/>
    </location>
</feature>
<feature type="transmembrane region" description="Helical" evidence="7">
    <location>
        <begin position="324"/>
        <end position="343"/>
    </location>
</feature>
<evidence type="ECO:0000256" key="7">
    <source>
        <dbReference type="SAM" id="Phobius"/>
    </source>
</evidence>
<dbReference type="GO" id="GO:0016020">
    <property type="term" value="C:membrane"/>
    <property type="evidence" value="ECO:0007669"/>
    <property type="project" value="UniProtKB-SubCell"/>
</dbReference>